<comment type="caution">
    <text evidence="2">The sequence shown here is derived from an EMBL/GenBank/DDBJ whole genome shotgun (WGS) entry which is preliminary data.</text>
</comment>
<evidence type="ECO:0008006" key="4">
    <source>
        <dbReference type="Google" id="ProtNLM"/>
    </source>
</evidence>
<dbReference type="AlphaFoldDB" id="A0AAE0PFA2"/>
<feature type="compositionally biased region" description="Basic and acidic residues" evidence="1">
    <location>
        <begin position="396"/>
        <end position="419"/>
    </location>
</feature>
<feature type="region of interest" description="Disordered" evidence="1">
    <location>
        <begin position="1"/>
        <end position="58"/>
    </location>
</feature>
<sequence>MMATVSRTATALTTPPATSHGNKYSWDSVSVPVHSEKPVNPKRSSINNENGYPFGRPVLASQKRNSTLLANNNTPPMDSLAHNLYNGDVADDARYTNADSGYLVPSHHKDSKPRSAKEGGSPADSLLDPETDESKWIHRDKLAQIENEELQAAGFVIPVAKDNRARSKSGNRLKRDQSQDKLSGQARSIGGGEHVGSRSRKNSAATQDWDKRVDDGAEHADSSYSTSNPGAKVTSRIPVPRTKTYPTTPTDEKASAFGRKRDSSPEEDKEKIAYPKPRGRSGSTGNALQKAANGPDVRPIAKRADTSPIKTKQVASGAKKVSGKAASTTTARPRTRGASNKETTGARPTTRSGDRELSPTTHKPMEGEPPWMVSAFRPDPRLPPEQQLLPTVAKRLQQEKWEREGKVGNVYDKEFRPLTDEGFLEPPEHPIVAPEHEPVENEKENANENETEKEQEKENAKEQPQADWPLKPAEPECPQSPPPPSLRSLQSPRSPPLVGRTNSYSTMPKIADKPALTTIPSPKNPPQPPHPSQVIRVPEPPEDPPTKKEKGGCGCCIVM</sequence>
<dbReference type="EMBL" id="JAUTDP010000005">
    <property type="protein sequence ID" value="KAK3398941.1"/>
    <property type="molecule type" value="Genomic_DNA"/>
</dbReference>
<feature type="compositionally biased region" description="Low complexity" evidence="1">
    <location>
        <begin position="8"/>
        <end position="18"/>
    </location>
</feature>
<feature type="compositionally biased region" description="Basic and acidic residues" evidence="1">
    <location>
        <begin position="250"/>
        <end position="273"/>
    </location>
</feature>
<dbReference type="Proteomes" id="UP001281003">
    <property type="component" value="Unassembled WGS sequence"/>
</dbReference>
<proteinExistence type="predicted"/>
<feature type="compositionally biased region" description="Polar residues" evidence="1">
    <location>
        <begin position="19"/>
        <end position="28"/>
    </location>
</feature>
<feature type="compositionally biased region" description="Low complexity" evidence="1">
    <location>
        <begin position="314"/>
        <end position="338"/>
    </location>
</feature>
<evidence type="ECO:0000256" key="1">
    <source>
        <dbReference type="SAM" id="MobiDB-lite"/>
    </source>
</evidence>
<evidence type="ECO:0000313" key="3">
    <source>
        <dbReference type="Proteomes" id="UP001281003"/>
    </source>
</evidence>
<feature type="region of interest" description="Disordered" evidence="1">
    <location>
        <begin position="161"/>
        <end position="553"/>
    </location>
</feature>
<organism evidence="2 3">
    <name type="scientific">Sordaria brevicollis</name>
    <dbReference type="NCBI Taxonomy" id="83679"/>
    <lineage>
        <taxon>Eukaryota</taxon>
        <taxon>Fungi</taxon>
        <taxon>Dikarya</taxon>
        <taxon>Ascomycota</taxon>
        <taxon>Pezizomycotina</taxon>
        <taxon>Sordariomycetes</taxon>
        <taxon>Sordariomycetidae</taxon>
        <taxon>Sordariales</taxon>
        <taxon>Sordariaceae</taxon>
        <taxon>Sordaria</taxon>
    </lineage>
</organism>
<feature type="compositionally biased region" description="Basic and acidic residues" evidence="1">
    <location>
        <begin position="434"/>
        <end position="461"/>
    </location>
</feature>
<feature type="compositionally biased region" description="Pro residues" evidence="1">
    <location>
        <begin position="522"/>
        <end position="531"/>
    </location>
</feature>
<reference evidence="2" key="1">
    <citation type="journal article" date="2023" name="Mol. Phylogenet. Evol.">
        <title>Genome-scale phylogeny and comparative genomics of the fungal order Sordariales.</title>
        <authorList>
            <person name="Hensen N."/>
            <person name="Bonometti L."/>
            <person name="Westerberg I."/>
            <person name="Brannstrom I.O."/>
            <person name="Guillou S."/>
            <person name="Cros-Aarteil S."/>
            <person name="Calhoun S."/>
            <person name="Haridas S."/>
            <person name="Kuo A."/>
            <person name="Mondo S."/>
            <person name="Pangilinan J."/>
            <person name="Riley R."/>
            <person name="LaButti K."/>
            <person name="Andreopoulos B."/>
            <person name="Lipzen A."/>
            <person name="Chen C."/>
            <person name="Yan M."/>
            <person name="Daum C."/>
            <person name="Ng V."/>
            <person name="Clum A."/>
            <person name="Steindorff A."/>
            <person name="Ohm R.A."/>
            <person name="Martin F."/>
            <person name="Silar P."/>
            <person name="Natvig D.O."/>
            <person name="Lalanne C."/>
            <person name="Gautier V."/>
            <person name="Ament-Velasquez S.L."/>
            <person name="Kruys A."/>
            <person name="Hutchinson M.I."/>
            <person name="Powell A.J."/>
            <person name="Barry K."/>
            <person name="Miller A.N."/>
            <person name="Grigoriev I.V."/>
            <person name="Debuchy R."/>
            <person name="Gladieux P."/>
            <person name="Hiltunen Thoren M."/>
            <person name="Johannesson H."/>
        </authorList>
    </citation>
    <scope>NUCLEOTIDE SEQUENCE</scope>
    <source>
        <strain evidence="2">FGSC 1904</strain>
    </source>
</reference>
<gene>
    <name evidence="2" type="ORF">B0T20DRAFT_185910</name>
</gene>
<protein>
    <recommendedName>
        <fullName evidence="4">TeaA receptor TeaR</fullName>
    </recommendedName>
</protein>
<evidence type="ECO:0000313" key="2">
    <source>
        <dbReference type="EMBL" id="KAK3398941.1"/>
    </source>
</evidence>
<feature type="region of interest" description="Disordered" evidence="1">
    <location>
        <begin position="100"/>
        <end position="132"/>
    </location>
</feature>
<name>A0AAE0PFA2_SORBR</name>
<accession>A0AAE0PFA2</accession>
<keyword evidence="3" id="KW-1185">Reference proteome</keyword>
<reference evidence="2" key="2">
    <citation type="submission" date="2023-07" db="EMBL/GenBank/DDBJ databases">
        <authorList>
            <consortium name="Lawrence Berkeley National Laboratory"/>
            <person name="Haridas S."/>
            <person name="Hensen N."/>
            <person name="Bonometti L."/>
            <person name="Westerberg I."/>
            <person name="Brannstrom I.O."/>
            <person name="Guillou S."/>
            <person name="Cros-Aarteil S."/>
            <person name="Calhoun S."/>
            <person name="Kuo A."/>
            <person name="Mondo S."/>
            <person name="Pangilinan J."/>
            <person name="Riley R."/>
            <person name="LaButti K."/>
            <person name="Andreopoulos B."/>
            <person name="Lipzen A."/>
            <person name="Chen C."/>
            <person name="Yanf M."/>
            <person name="Daum C."/>
            <person name="Ng V."/>
            <person name="Clum A."/>
            <person name="Steindorff A."/>
            <person name="Ohm R."/>
            <person name="Martin F."/>
            <person name="Silar P."/>
            <person name="Natvig D."/>
            <person name="Lalanne C."/>
            <person name="Gautier V."/>
            <person name="Ament-velasquez S.L."/>
            <person name="Kruys A."/>
            <person name="Hutchinson M.I."/>
            <person name="Powell A.J."/>
            <person name="Barry K."/>
            <person name="Miller A.N."/>
            <person name="Grigoriev I.V."/>
            <person name="Debuchy R."/>
            <person name="Gladieux P."/>
            <person name="Thoren M.H."/>
            <person name="Johannesson H."/>
        </authorList>
    </citation>
    <scope>NUCLEOTIDE SEQUENCE</scope>
    <source>
        <strain evidence="2">FGSC 1904</strain>
    </source>
</reference>
<feature type="compositionally biased region" description="Basic and acidic residues" evidence="1">
    <location>
        <begin position="208"/>
        <end position="221"/>
    </location>
</feature>
<feature type="compositionally biased region" description="Polar residues" evidence="1">
    <location>
        <begin position="340"/>
        <end position="351"/>
    </location>
</feature>